<evidence type="ECO:0000313" key="2">
    <source>
        <dbReference type="EMBL" id="KAF7812003.1"/>
    </source>
</evidence>
<dbReference type="Proteomes" id="UP000634136">
    <property type="component" value="Unassembled WGS sequence"/>
</dbReference>
<evidence type="ECO:0000313" key="3">
    <source>
        <dbReference type="Proteomes" id="UP000634136"/>
    </source>
</evidence>
<gene>
    <name evidence="2" type="ORF">G2W53_032979</name>
</gene>
<feature type="compositionally biased region" description="Polar residues" evidence="1">
    <location>
        <begin position="215"/>
        <end position="224"/>
    </location>
</feature>
<evidence type="ECO:0000256" key="1">
    <source>
        <dbReference type="SAM" id="MobiDB-lite"/>
    </source>
</evidence>
<feature type="compositionally biased region" description="Low complexity" evidence="1">
    <location>
        <begin position="193"/>
        <end position="204"/>
    </location>
</feature>
<reference evidence="2" key="1">
    <citation type="submission" date="2020-09" db="EMBL/GenBank/DDBJ databases">
        <title>Genome-Enabled Discovery of Anthraquinone Biosynthesis in Senna tora.</title>
        <authorList>
            <person name="Kang S.-H."/>
            <person name="Pandey R.P."/>
            <person name="Lee C.-M."/>
            <person name="Sim J.-S."/>
            <person name="Jeong J.-T."/>
            <person name="Choi B.-S."/>
            <person name="Jung M."/>
            <person name="Ginzburg D."/>
            <person name="Zhao K."/>
            <person name="Won S.Y."/>
            <person name="Oh T.-J."/>
            <person name="Yu Y."/>
            <person name="Kim N.-H."/>
            <person name="Lee O.R."/>
            <person name="Lee T.-H."/>
            <person name="Bashyal P."/>
            <person name="Kim T.-S."/>
            <person name="Lee W.-H."/>
            <person name="Kawkins C."/>
            <person name="Kim C.-K."/>
            <person name="Kim J.S."/>
            <person name="Ahn B.O."/>
            <person name="Rhee S.Y."/>
            <person name="Sohng J.K."/>
        </authorList>
    </citation>
    <scope>NUCLEOTIDE SEQUENCE</scope>
    <source>
        <tissue evidence="2">Leaf</tissue>
    </source>
</reference>
<organism evidence="2 3">
    <name type="scientific">Senna tora</name>
    <dbReference type="NCBI Taxonomy" id="362788"/>
    <lineage>
        <taxon>Eukaryota</taxon>
        <taxon>Viridiplantae</taxon>
        <taxon>Streptophyta</taxon>
        <taxon>Embryophyta</taxon>
        <taxon>Tracheophyta</taxon>
        <taxon>Spermatophyta</taxon>
        <taxon>Magnoliopsida</taxon>
        <taxon>eudicotyledons</taxon>
        <taxon>Gunneridae</taxon>
        <taxon>Pentapetalae</taxon>
        <taxon>rosids</taxon>
        <taxon>fabids</taxon>
        <taxon>Fabales</taxon>
        <taxon>Fabaceae</taxon>
        <taxon>Caesalpinioideae</taxon>
        <taxon>Cassia clade</taxon>
        <taxon>Senna</taxon>
    </lineage>
</organism>
<protein>
    <submittedName>
        <fullName evidence="2">Uncharacterized protein</fullName>
    </submittedName>
</protein>
<name>A0A834SWV4_9FABA</name>
<feature type="compositionally biased region" description="Basic and acidic residues" evidence="1">
    <location>
        <begin position="118"/>
        <end position="131"/>
    </location>
</feature>
<dbReference type="AlphaFoldDB" id="A0A834SWV4"/>
<keyword evidence="3" id="KW-1185">Reference proteome</keyword>
<feature type="region of interest" description="Disordered" evidence="1">
    <location>
        <begin position="118"/>
        <end position="138"/>
    </location>
</feature>
<feature type="region of interest" description="Disordered" evidence="1">
    <location>
        <begin position="191"/>
        <end position="237"/>
    </location>
</feature>
<sequence length="237" mass="26241">MVLHESNSANITVFDRDVNNFIGIPATELWLEHEKGMNMNVDEPANLPVRLGCFIVDLSDVEDNLTKPIKLRTTPVIDLEGRHLTFSDESISPSIPTPSSIKRLNAEASDELIGHEEVGFGGRDEENGETKKGKRGVGEGIGREKKEIRFPVRISPESMVEGDVEDNLTKPNKLRTTPVIDLEGRHLTFSDESISPSIPTPSSIKRLNVEASDECPSSNDTSIELTKPMKKIKIEKN</sequence>
<comment type="caution">
    <text evidence="2">The sequence shown here is derived from an EMBL/GenBank/DDBJ whole genome shotgun (WGS) entry which is preliminary data.</text>
</comment>
<dbReference type="EMBL" id="JAAIUW010000010">
    <property type="protein sequence ID" value="KAF7812003.1"/>
    <property type="molecule type" value="Genomic_DNA"/>
</dbReference>
<accession>A0A834SWV4</accession>
<proteinExistence type="predicted"/>